<dbReference type="PANTHER" id="PTHR11432">
    <property type="entry name" value="NADH DEHYDROGENASE SUBUNIT 1"/>
    <property type="match status" value="1"/>
</dbReference>
<proteinExistence type="inferred from homology"/>
<dbReference type="InterPro" id="IPR018086">
    <property type="entry name" value="NADH_UbQ_OxRdtase_su1_CS"/>
</dbReference>
<comment type="similarity">
    <text evidence="2 6">Belongs to the complex I subunit 1 family.</text>
</comment>
<evidence type="ECO:0000256" key="4">
    <source>
        <dbReference type="ARBA" id="ARBA00022989"/>
    </source>
</evidence>
<reference evidence="7 8" key="1">
    <citation type="journal article" date="2021" name="BMC Genomics">
        <title>Datura genome reveals duplications of psychoactive alkaloid biosynthetic genes and high mutation rate following tissue culture.</title>
        <authorList>
            <person name="Rajewski A."/>
            <person name="Carter-House D."/>
            <person name="Stajich J."/>
            <person name="Litt A."/>
        </authorList>
    </citation>
    <scope>NUCLEOTIDE SEQUENCE [LARGE SCALE GENOMIC DNA]</scope>
    <source>
        <strain evidence="7">AR-01</strain>
    </source>
</reference>
<dbReference type="InterPro" id="IPR001694">
    <property type="entry name" value="NADH_UbQ_OxRdtase_su1/FPO"/>
</dbReference>
<evidence type="ECO:0000256" key="1">
    <source>
        <dbReference type="ARBA" id="ARBA00004141"/>
    </source>
</evidence>
<evidence type="ECO:0000256" key="6">
    <source>
        <dbReference type="RuleBase" id="RU000471"/>
    </source>
</evidence>
<dbReference type="EMBL" id="JACEIK010005360">
    <property type="protein sequence ID" value="MCE0481315.1"/>
    <property type="molecule type" value="Genomic_DNA"/>
</dbReference>
<dbReference type="Proteomes" id="UP000823775">
    <property type="component" value="Unassembled WGS sequence"/>
</dbReference>
<comment type="subcellular location">
    <subcellularLocation>
        <location evidence="6">Cell membrane</location>
        <topology evidence="6">Multi-pass membrane protein</topology>
    </subcellularLocation>
    <subcellularLocation>
        <location evidence="1">Membrane</location>
        <topology evidence="1">Multi-pass membrane protein</topology>
    </subcellularLocation>
</comment>
<dbReference type="PANTHER" id="PTHR11432:SF3">
    <property type="entry name" value="NADH-UBIQUINONE OXIDOREDUCTASE CHAIN 1"/>
    <property type="match status" value="1"/>
</dbReference>
<dbReference type="PROSITE" id="PS00667">
    <property type="entry name" value="COMPLEX1_ND1_1"/>
    <property type="match status" value="1"/>
</dbReference>
<gene>
    <name evidence="7" type="primary">NAD1_2</name>
    <name evidence="7" type="ORF">HAX54_038993</name>
</gene>
<keyword evidence="3 6" id="KW-0812">Transmembrane</keyword>
<keyword evidence="5" id="KW-0472">Membrane</keyword>
<keyword evidence="8" id="KW-1185">Reference proteome</keyword>
<sequence>MAFVQRRKGSDVVGSFGLLQPLVDGLKLIIKEPISPSSANFSLFRMALVATFMLSLVARAVEPFDYVERVGWKFKPQRELKRGLSVRSKALWTSHYRRSDASGAFKSFSTKRGEEVLAANFPDEWISELSSAFTIWRWMAPGRIDTNLPTPSPTESKRADARFPDPLLIPSRLDRDCNLERGSNN</sequence>
<keyword evidence="4" id="KW-1133">Transmembrane helix</keyword>
<evidence type="ECO:0000313" key="8">
    <source>
        <dbReference type="Proteomes" id="UP000823775"/>
    </source>
</evidence>
<evidence type="ECO:0000256" key="3">
    <source>
        <dbReference type="ARBA" id="ARBA00022692"/>
    </source>
</evidence>
<evidence type="ECO:0000256" key="5">
    <source>
        <dbReference type="ARBA" id="ARBA00023136"/>
    </source>
</evidence>
<protein>
    <submittedName>
        <fullName evidence="7">NADH:ubiquinone dehydrogenase subunit 1</fullName>
    </submittedName>
</protein>
<evidence type="ECO:0000313" key="7">
    <source>
        <dbReference type="EMBL" id="MCE0481315.1"/>
    </source>
</evidence>
<accession>A0ABS8VMW6</accession>
<comment type="caution">
    <text evidence="7">The sequence shown here is derived from an EMBL/GenBank/DDBJ whole genome shotgun (WGS) entry which is preliminary data.</text>
</comment>
<keyword evidence="6" id="KW-0520">NAD</keyword>
<evidence type="ECO:0000256" key="2">
    <source>
        <dbReference type="ARBA" id="ARBA00010535"/>
    </source>
</evidence>
<dbReference type="Pfam" id="PF00146">
    <property type="entry name" value="NADHdh"/>
    <property type="match status" value="1"/>
</dbReference>
<name>A0ABS8VMW6_DATST</name>
<organism evidence="7 8">
    <name type="scientific">Datura stramonium</name>
    <name type="common">Jimsonweed</name>
    <name type="synonym">Common thornapple</name>
    <dbReference type="NCBI Taxonomy" id="4076"/>
    <lineage>
        <taxon>Eukaryota</taxon>
        <taxon>Viridiplantae</taxon>
        <taxon>Streptophyta</taxon>
        <taxon>Embryophyta</taxon>
        <taxon>Tracheophyta</taxon>
        <taxon>Spermatophyta</taxon>
        <taxon>Magnoliopsida</taxon>
        <taxon>eudicotyledons</taxon>
        <taxon>Gunneridae</taxon>
        <taxon>Pentapetalae</taxon>
        <taxon>asterids</taxon>
        <taxon>lamiids</taxon>
        <taxon>Solanales</taxon>
        <taxon>Solanaceae</taxon>
        <taxon>Solanoideae</taxon>
        <taxon>Datureae</taxon>
        <taxon>Datura</taxon>
    </lineage>
</organism>